<dbReference type="Proteomes" id="UP000321723">
    <property type="component" value="Unassembled WGS sequence"/>
</dbReference>
<evidence type="ECO:0000313" key="5">
    <source>
        <dbReference type="Proteomes" id="UP000564629"/>
    </source>
</evidence>
<dbReference type="SUPFAM" id="SSF54593">
    <property type="entry name" value="Glyoxalase/Bleomycin resistance protein/Dihydroxybiphenyl dioxygenase"/>
    <property type="match status" value="1"/>
</dbReference>
<evidence type="ECO:0000313" key="2">
    <source>
        <dbReference type="EMBL" id="GEL48014.1"/>
    </source>
</evidence>
<reference evidence="2 4" key="1">
    <citation type="submission" date="2019-07" db="EMBL/GenBank/DDBJ databases">
        <title>Whole genome shotgun sequence of Cellulomonas hominis NBRC 16055.</title>
        <authorList>
            <person name="Hosoyama A."/>
            <person name="Uohara A."/>
            <person name="Ohji S."/>
            <person name="Ichikawa N."/>
        </authorList>
    </citation>
    <scope>NUCLEOTIDE SEQUENCE [LARGE SCALE GENOMIC DNA]</scope>
    <source>
        <strain evidence="2 4">NBRC 16055</strain>
    </source>
</reference>
<gene>
    <name evidence="2" type="ORF">CHO01_31300</name>
    <name evidence="3" type="ORF">HNR08_002074</name>
</gene>
<accession>A0A511FHF9</accession>
<evidence type="ECO:0000313" key="3">
    <source>
        <dbReference type="EMBL" id="MBB5473338.1"/>
    </source>
</evidence>
<dbReference type="PANTHER" id="PTHR35908">
    <property type="entry name" value="HYPOTHETICAL FUSION PROTEIN"/>
    <property type="match status" value="1"/>
</dbReference>
<organism evidence="2 4">
    <name type="scientific">Cellulomonas hominis</name>
    <dbReference type="NCBI Taxonomy" id="156981"/>
    <lineage>
        <taxon>Bacteria</taxon>
        <taxon>Bacillati</taxon>
        <taxon>Actinomycetota</taxon>
        <taxon>Actinomycetes</taxon>
        <taxon>Micrococcales</taxon>
        <taxon>Cellulomonadaceae</taxon>
        <taxon>Cellulomonas</taxon>
    </lineage>
</organism>
<dbReference type="RefSeq" id="WP_146839654.1">
    <property type="nucleotide sequence ID" value="NZ_BJVQ01000058.1"/>
</dbReference>
<dbReference type="Proteomes" id="UP000564629">
    <property type="component" value="Unassembled WGS sequence"/>
</dbReference>
<sequence>MASTFHGLTFDAYDAHAVAQFWAAALGRDVAPGATAEHAELPADADAPRLAFDRVRPGGVVRNTLHLDLVTADLEGESDRLVRLGARRLGAVGGTARWVSLTDPEGNAFDLIPAA</sequence>
<dbReference type="Gene3D" id="3.10.180.10">
    <property type="entry name" value="2,3-Dihydroxybiphenyl 1,2-Dioxygenase, domain 1"/>
    <property type="match status" value="1"/>
</dbReference>
<name>A0A511FHF9_9CELL</name>
<dbReference type="EMBL" id="JACHDN010000001">
    <property type="protein sequence ID" value="MBB5473338.1"/>
    <property type="molecule type" value="Genomic_DNA"/>
</dbReference>
<keyword evidence="4" id="KW-1185">Reference proteome</keyword>
<dbReference type="PANTHER" id="PTHR35908:SF1">
    <property type="entry name" value="CONSERVED PROTEIN"/>
    <property type="match status" value="1"/>
</dbReference>
<dbReference type="OrthoDB" id="15077at2"/>
<proteinExistence type="predicted"/>
<dbReference type="AlphaFoldDB" id="A0A511FHF9"/>
<feature type="domain" description="Glyoxalase-like" evidence="1">
    <location>
        <begin position="8"/>
        <end position="112"/>
    </location>
</feature>
<comment type="caution">
    <text evidence="2">The sequence shown here is derived from an EMBL/GenBank/DDBJ whole genome shotgun (WGS) entry which is preliminary data.</text>
</comment>
<evidence type="ECO:0000313" key="4">
    <source>
        <dbReference type="Proteomes" id="UP000321723"/>
    </source>
</evidence>
<dbReference type="InterPro" id="IPR029068">
    <property type="entry name" value="Glyas_Bleomycin-R_OHBP_Dase"/>
</dbReference>
<reference evidence="3 5" key="2">
    <citation type="submission" date="2020-08" db="EMBL/GenBank/DDBJ databases">
        <title>Sequencing the genomes of 1000 actinobacteria strains.</title>
        <authorList>
            <person name="Klenk H.-P."/>
        </authorList>
    </citation>
    <scope>NUCLEOTIDE SEQUENCE [LARGE SCALE GENOMIC DNA]</scope>
    <source>
        <strain evidence="3 5">DSM 9581</strain>
    </source>
</reference>
<dbReference type="EMBL" id="BJVQ01000058">
    <property type="protein sequence ID" value="GEL48014.1"/>
    <property type="molecule type" value="Genomic_DNA"/>
</dbReference>
<protein>
    <recommendedName>
        <fullName evidence="1">Glyoxalase-like domain-containing protein</fullName>
    </recommendedName>
</protein>
<evidence type="ECO:0000259" key="1">
    <source>
        <dbReference type="Pfam" id="PF18029"/>
    </source>
</evidence>
<dbReference type="InterPro" id="IPR041581">
    <property type="entry name" value="Glyoxalase_6"/>
</dbReference>
<dbReference type="Pfam" id="PF18029">
    <property type="entry name" value="Glyoxalase_6"/>
    <property type="match status" value="1"/>
</dbReference>